<keyword evidence="6" id="KW-1185">Reference proteome</keyword>
<dbReference type="eggNOG" id="arCOG00014">
    <property type="taxonomic scope" value="Archaea"/>
</dbReference>
<name>M0MLX2_HALMO</name>
<evidence type="ECO:0000256" key="1">
    <source>
        <dbReference type="ARBA" id="ARBA00010688"/>
    </source>
</evidence>
<dbReference type="SUPFAM" id="SSF53613">
    <property type="entry name" value="Ribokinase-like"/>
    <property type="match status" value="1"/>
</dbReference>
<comment type="similarity">
    <text evidence="1">Belongs to the carbohydrate kinase PfkB family.</text>
</comment>
<evidence type="ECO:0000259" key="4">
    <source>
        <dbReference type="Pfam" id="PF00294"/>
    </source>
</evidence>
<dbReference type="InterPro" id="IPR050306">
    <property type="entry name" value="PfkB_Carbo_kinase"/>
</dbReference>
<dbReference type="InterPro" id="IPR029056">
    <property type="entry name" value="Ribokinase-like"/>
</dbReference>
<evidence type="ECO:0000256" key="2">
    <source>
        <dbReference type="ARBA" id="ARBA00022679"/>
    </source>
</evidence>
<dbReference type="GO" id="GO:0016301">
    <property type="term" value="F:kinase activity"/>
    <property type="evidence" value="ECO:0007669"/>
    <property type="project" value="UniProtKB-KW"/>
</dbReference>
<dbReference type="EMBL" id="AOMC01000091">
    <property type="protein sequence ID" value="EMA46378.1"/>
    <property type="molecule type" value="Genomic_DNA"/>
</dbReference>
<dbReference type="Gene3D" id="3.40.1190.20">
    <property type="match status" value="1"/>
</dbReference>
<dbReference type="InterPro" id="IPR011611">
    <property type="entry name" value="PfkB_dom"/>
</dbReference>
<keyword evidence="3" id="KW-0418">Kinase</keyword>
<evidence type="ECO:0000313" key="5">
    <source>
        <dbReference type="EMBL" id="EMA46378.1"/>
    </source>
</evidence>
<dbReference type="PATRIC" id="fig|931277.6.peg.1229"/>
<dbReference type="PANTHER" id="PTHR43085:SF57">
    <property type="entry name" value="CARBOHYDRATE KINASE PFKB DOMAIN-CONTAINING PROTEIN"/>
    <property type="match status" value="1"/>
</dbReference>
<evidence type="ECO:0000313" key="6">
    <source>
        <dbReference type="Proteomes" id="UP000011568"/>
    </source>
</evidence>
<keyword evidence="2" id="KW-0808">Transferase</keyword>
<gene>
    <name evidence="5" type="ORF">C448_06343</name>
</gene>
<protein>
    <submittedName>
        <fullName evidence="5">PfkB domain protein</fullName>
    </submittedName>
</protein>
<accession>M0MLX2</accession>
<comment type="caution">
    <text evidence="5">The sequence shown here is derived from an EMBL/GenBank/DDBJ whole genome shotgun (WGS) entry which is preliminary data.</text>
</comment>
<reference evidence="5 6" key="1">
    <citation type="journal article" date="2014" name="PLoS Genet.">
        <title>Phylogenetically driven sequencing of extremely halophilic archaea reveals strategies for static and dynamic osmo-response.</title>
        <authorList>
            <person name="Becker E.A."/>
            <person name="Seitzer P.M."/>
            <person name="Tritt A."/>
            <person name="Larsen D."/>
            <person name="Krusor M."/>
            <person name="Yao A.I."/>
            <person name="Wu D."/>
            <person name="Madern D."/>
            <person name="Eisen J.A."/>
            <person name="Darling A.E."/>
            <person name="Facciotti M.T."/>
        </authorList>
    </citation>
    <scope>NUCLEOTIDE SEQUENCE [LARGE SCALE GENOMIC DNA]</scope>
    <source>
        <strain evidence="5 6">DSM 1307</strain>
    </source>
</reference>
<feature type="domain" description="Carbohydrate kinase PfkB" evidence="4">
    <location>
        <begin position="3"/>
        <end position="289"/>
    </location>
</feature>
<proteinExistence type="inferred from homology"/>
<dbReference type="Proteomes" id="UP000011568">
    <property type="component" value="Unassembled WGS sequence"/>
</dbReference>
<sequence>MVDLLAVGATALELTPPDDERLETATELSVSVTGPASNATIAASRLGTASAWLSKLPDDSLGRRVAGELRRHGVEPAVCWDEGRQGLSFVERATAPRDDGRIDDRAGAAVASLTPDDLPALDLQGAETLFTSAATLALSDTLAGTVEELFAAFDGRTALALSRSRALDSSVARVESMLSTTNVLLASEAGAAALGEDGTPPEAAHALAAAHDLDTVVLADPRSGALVWHERTVHEHDPPDTETVDERGAFDALCGGFLGRRIAGDSVNEALAAGVACRALARTVPGPIPLVTPEEVDNCIAAMDGERSGRR</sequence>
<dbReference type="PANTHER" id="PTHR43085">
    <property type="entry name" value="HEXOKINASE FAMILY MEMBER"/>
    <property type="match status" value="1"/>
</dbReference>
<organism evidence="5 6">
    <name type="scientific">Halococcus morrhuae DSM 1307</name>
    <dbReference type="NCBI Taxonomy" id="931277"/>
    <lineage>
        <taxon>Archaea</taxon>
        <taxon>Methanobacteriati</taxon>
        <taxon>Methanobacteriota</taxon>
        <taxon>Stenosarchaea group</taxon>
        <taxon>Halobacteria</taxon>
        <taxon>Halobacteriales</taxon>
        <taxon>Halococcaceae</taxon>
        <taxon>Halococcus</taxon>
    </lineage>
</organism>
<dbReference type="STRING" id="931277.C448_06343"/>
<dbReference type="RefSeq" id="WP_004052880.1">
    <property type="nucleotide sequence ID" value="NZ_AOMC01000091.1"/>
</dbReference>
<evidence type="ECO:0000256" key="3">
    <source>
        <dbReference type="ARBA" id="ARBA00022777"/>
    </source>
</evidence>
<dbReference type="AlphaFoldDB" id="M0MLX2"/>
<dbReference type="OrthoDB" id="96179at2157"/>
<dbReference type="Pfam" id="PF00294">
    <property type="entry name" value="PfkB"/>
    <property type="match status" value="1"/>
</dbReference>